<keyword evidence="1" id="KW-0812">Transmembrane</keyword>
<name>A0A7S1XLB2_9STRA</name>
<keyword evidence="1" id="KW-1133">Transmembrane helix</keyword>
<protein>
    <recommendedName>
        <fullName evidence="2">Serine aminopeptidase S33 domain-containing protein</fullName>
    </recommendedName>
</protein>
<reference evidence="3" key="1">
    <citation type="submission" date="2021-01" db="EMBL/GenBank/DDBJ databases">
        <authorList>
            <person name="Corre E."/>
            <person name="Pelletier E."/>
            <person name="Niang G."/>
            <person name="Scheremetjew M."/>
            <person name="Finn R."/>
            <person name="Kale V."/>
            <person name="Holt S."/>
            <person name="Cochrane G."/>
            <person name="Meng A."/>
            <person name="Brown T."/>
            <person name="Cohen L."/>
        </authorList>
    </citation>
    <scope>NUCLEOTIDE SEQUENCE</scope>
    <source>
        <strain evidence="3">CCMP2877</strain>
    </source>
</reference>
<dbReference type="InterPro" id="IPR022742">
    <property type="entry name" value="Hydrolase_4"/>
</dbReference>
<keyword evidence="1" id="KW-0472">Membrane</keyword>
<dbReference type="Pfam" id="PF12146">
    <property type="entry name" value="Hydrolase_4"/>
    <property type="match status" value="1"/>
</dbReference>
<dbReference type="Gene3D" id="3.40.50.1820">
    <property type="entry name" value="alpha/beta hydrolase"/>
    <property type="match status" value="1"/>
</dbReference>
<evidence type="ECO:0000256" key="1">
    <source>
        <dbReference type="SAM" id="Phobius"/>
    </source>
</evidence>
<dbReference type="AlphaFoldDB" id="A0A7S1XLB2"/>
<dbReference type="SUPFAM" id="SSF53474">
    <property type="entry name" value="alpha/beta-Hydrolases"/>
    <property type="match status" value="1"/>
</dbReference>
<dbReference type="EMBL" id="HBGJ01007864">
    <property type="protein sequence ID" value="CAD9246590.1"/>
    <property type="molecule type" value="Transcribed_RNA"/>
</dbReference>
<dbReference type="PANTHER" id="PTHR11614">
    <property type="entry name" value="PHOSPHOLIPASE-RELATED"/>
    <property type="match status" value="1"/>
</dbReference>
<proteinExistence type="predicted"/>
<evidence type="ECO:0000313" key="3">
    <source>
        <dbReference type="EMBL" id="CAD9246590.1"/>
    </source>
</evidence>
<accession>A0A7S1XLB2</accession>
<feature type="transmembrane region" description="Helical" evidence="1">
    <location>
        <begin position="361"/>
        <end position="385"/>
    </location>
</feature>
<dbReference type="InterPro" id="IPR029058">
    <property type="entry name" value="AB_hydrolase_fold"/>
</dbReference>
<evidence type="ECO:0000259" key="2">
    <source>
        <dbReference type="Pfam" id="PF12146"/>
    </source>
</evidence>
<sequence length="390" mass="42584">MANGDPAVPPRPKTPDVEGLVGGACFEELADEEVIERPDGTELPFVSLRQESPAKIKVLIVQGWNETYLRYLPLMEVLYAAGFSVYSYDHRCQGMASRYPGAHPQVTVVDSFSEYTEDLKTVVKRVNALEPGGELCAVAHSMGGLITCTVAADHPEIFSRIVLSAPMFSLKSVHPTWVVHAIATVLMSLGFGNKFAPDPTQHPIDASGPIIEKLTHDAPRLAELEDIWQRVPAARQGGVSVKWLKTCIEAQRRFARIWARVEAPTLLMHADEDEFVHTGQQVLFGRANGNVRRAFFPGTYHELFNEVPAVRAACETLTVKFIGGDSGEGGDGDETDGVLMPEAGECEEFDTGMPPFYLGPILHWVSPATGIAAGALIGYGAYLAVRRLRR</sequence>
<dbReference type="InterPro" id="IPR051044">
    <property type="entry name" value="MAG_DAG_Lipase"/>
</dbReference>
<organism evidence="3">
    <name type="scientific">Phaeomonas parva</name>
    <dbReference type="NCBI Taxonomy" id="124430"/>
    <lineage>
        <taxon>Eukaryota</taxon>
        <taxon>Sar</taxon>
        <taxon>Stramenopiles</taxon>
        <taxon>Ochrophyta</taxon>
        <taxon>Pinguiophyceae</taxon>
        <taxon>Pinguiochrysidales</taxon>
        <taxon>Pinguiochrysidaceae</taxon>
        <taxon>Phaeomonas</taxon>
    </lineage>
</organism>
<gene>
    <name evidence="3" type="ORF">PPAR1163_LOCUS4942</name>
</gene>
<feature type="domain" description="Serine aminopeptidase S33" evidence="2">
    <location>
        <begin position="54"/>
        <end position="306"/>
    </location>
</feature>